<dbReference type="InterPro" id="IPR005018">
    <property type="entry name" value="DOMON_domain"/>
</dbReference>
<dbReference type="Pfam" id="PF01082">
    <property type="entry name" value="Cu2_monooxygen"/>
    <property type="match status" value="1"/>
</dbReference>
<comment type="similarity">
    <text evidence="1">Belongs to the copper type II ascorbate-dependent monooxygenase family.</text>
</comment>
<dbReference type="InterPro" id="IPR008977">
    <property type="entry name" value="PHM/PNGase_F_dom_sf"/>
</dbReference>
<keyword evidence="2" id="KW-1015">Disulfide bond</keyword>
<feature type="domain" description="CUB" evidence="6">
    <location>
        <begin position="506"/>
        <end position="538"/>
    </location>
</feature>
<dbReference type="InterPro" id="IPR024548">
    <property type="entry name" value="Cu2_monoox_C"/>
</dbReference>
<dbReference type="PANTHER" id="PTHR10157">
    <property type="entry name" value="DOPAMINE BETA HYDROXYLASE RELATED"/>
    <property type="match status" value="1"/>
</dbReference>
<dbReference type="EMBL" id="CP111028">
    <property type="protein sequence ID" value="WAR31724.1"/>
    <property type="molecule type" value="Genomic_DNA"/>
</dbReference>
<dbReference type="InterPro" id="IPR045266">
    <property type="entry name" value="DOH_DOMON"/>
</dbReference>
<name>A0ABY7GE61_MYAAR</name>
<keyword evidence="5" id="KW-0732">Signal</keyword>
<dbReference type="PANTHER" id="PTHR10157:SF23">
    <property type="entry name" value="MOXD1 HOMOLOG 1"/>
    <property type="match status" value="1"/>
</dbReference>
<dbReference type="CDD" id="cd09631">
    <property type="entry name" value="DOMON_DOH"/>
    <property type="match status" value="1"/>
</dbReference>
<dbReference type="Gene3D" id="2.60.120.230">
    <property type="match status" value="1"/>
</dbReference>
<evidence type="ECO:0000313" key="9">
    <source>
        <dbReference type="EMBL" id="WAR31829.1"/>
    </source>
</evidence>
<dbReference type="Proteomes" id="UP001164746">
    <property type="component" value="Chromosome 17"/>
</dbReference>
<dbReference type="Pfam" id="PF03351">
    <property type="entry name" value="DOMON"/>
    <property type="match status" value="1"/>
</dbReference>
<dbReference type="PROSITE" id="PS50836">
    <property type="entry name" value="DOMON"/>
    <property type="match status" value="1"/>
</dbReference>
<dbReference type="InterPro" id="IPR014784">
    <property type="entry name" value="Cu2_ascorb_mOase-like_C"/>
</dbReference>
<dbReference type="SUPFAM" id="SSF49344">
    <property type="entry name" value="CBD9-like"/>
    <property type="match status" value="1"/>
</dbReference>
<gene>
    <name evidence="8" type="ORF">MAR_034266</name>
    <name evidence="9" type="ORF">MAR_034371</name>
</gene>
<feature type="chain" id="PRO_5045034286" evidence="5">
    <location>
        <begin position="31"/>
        <end position="538"/>
    </location>
</feature>
<dbReference type="InterPro" id="IPR000323">
    <property type="entry name" value="Cu2_ascorb_mOase_N"/>
</dbReference>
<dbReference type="EMBL" id="CP111028">
    <property type="protein sequence ID" value="WAR31829.1"/>
    <property type="molecule type" value="Genomic_DNA"/>
</dbReference>
<comment type="caution">
    <text evidence="4">Lacks conserved residue(s) required for the propagation of feature annotation.</text>
</comment>
<feature type="signal peptide" evidence="5">
    <location>
        <begin position="1"/>
        <end position="30"/>
    </location>
</feature>
<evidence type="ECO:0000259" key="6">
    <source>
        <dbReference type="PROSITE" id="PS01180"/>
    </source>
</evidence>
<dbReference type="InterPro" id="IPR000859">
    <property type="entry name" value="CUB_dom"/>
</dbReference>
<sequence length="538" mass="60589">MKTNRMNIHLSKVEAMWSLNICVLVGVLSATQSVTVPGVTTTEKYQQSIIMDEDASYILFWNFNDTHITFEAHVKTRGWVGLGLSENGNMFPADVAVGWVNADGSVELHDMHTTGHRPPVLDASQDWFPVLGMENDFGTVLKIVRKIKTCDRADDKDINFGTNRVIFAYGDSDPHSPQDLHYHGTHRGTKSMFFLNPDKGESNIAPTEKVKHLDFLNGNYEPVISPGNEKHVHHILLSRCRKPNPEQYHGMSENCYTGNMTLPQCNDYIVAWAIGGTEFYFPDGVGYSMGAADDGNYYRMETHYDNPDARADILDDSGIRITITPDLRALEAGMFAMGLGTNIRQVIPPGETDFVSYGHCHGNCTTLHSHLVGVAITTHHYRNGMELPHLIDDPNYDFNFQDLRKLPQEVSVYPGDSFRVDCHYNTMGKTQPVLGGLTTQEEMCLTFAYYYPKTPLSNCMSISIYRPQGVSKDWILQQIATADWSNKTVVDWFRTQQTSGLQWKFCGGEYLNLPADFAKFWTPNYPSKSYTPPQPDCS</sequence>
<evidence type="ECO:0000256" key="2">
    <source>
        <dbReference type="ARBA" id="ARBA00023157"/>
    </source>
</evidence>
<organism evidence="9 10">
    <name type="scientific">Mya arenaria</name>
    <name type="common">Soft-shell clam</name>
    <dbReference type="NCBI Taxonomy" id="6604"/>
    <lineage>
        <taxon>Eukaryota</taxon>
        <taxon>Metazoa</taxon>
        <taxon>Spiralia</taxon>
        <taxon>Lophotrochozoa</taxon>
        <taxon>Mollusca</taxon>
        <taxon>Bivalvia</taxon>
        <taxon>Autobranchia</taxon>
        <taxon>Heteroconchia</taxon>
        <taxon>Euheterodonta</taxon>
        <taxon>Imparidentia</taxon>
        <taxon>Neoheterodontei</taxon>
        <taxon>Myida</taxon>
        <taxon>Myoidea</taxon>
        <taxon>Myidae</taxon>
        <taxon>Mya</taxon>
    </lineage>
</organism>
<feature type="domain" description="DOMON" evidence="7">
    <location>
        <begin position="55"/>
        <end position="170"/>
    </location>
</feature>
<reference evidence="9" key="1">
    <citation type="submission" date="2022-11" db="EMBL/GenBank/DDBJ databases">
        <title>Centuries of genome instability and evolution in soft-shell clam transmissible cancer (bioRxiv).</title>
        <authorList>
            <person name="Hart S.F.M."/>
            <person name="Yonemitsu M.A."/>
            <person name="Giersch R.M."/>
            <person name="Beal B.F."/>
            <person name="Arriagada G."/>
            <person name="Davis B.W."/>
            <person name="Ostrander E.A."/>
            <person name="Goff S.P."/>
            <person name="Metzger M.J."/>
        </authorList>
    </citation>
    <scope>NUCLEOTIDE SEQUENCE</scope>
    <source>
        <strain evidence="9">MELC-2E11</strain>
        <tissue evidence="9">Siphon/mantle</tissue>
    </source>
</reference>
<dbReference type="InterPro" id="IPR000945">
    <property type="entry name" value="DBH-like"/>
</dbReference>
<dbReference type="SUPFAM" id="SSF49742">
    <property type="entry name" value="PHM/PNGase F"/>
    <property type="match status" value="2"/>
</dbReference>
<evidence type="ECO:0000256" key="3">
    <source>
        <dbReference type="ARBA" id="ARBA00023180"/>
    </source>
</evidence>
<evidence type="ECO:0000313" key="10">
    <source>
        <dbReference type="Proteomes" id="UP001164746"/>
    </source>
</evidence>
<evidence type="ECO:0000259" key="7">
    <source>
        <dbReference type="PROSITE" id="PS50836"/>
    </source>
</evidence>
<dbReference type="Gene3D" id="2.60.40.1210">
    <property type="entry name" value="Cellobiose dehydrogenase, cytochrome domain"/>
    <property type="match status" value="1"/>
</dbReference>
<dbReference type="Pfam" id="PF03712">
    <property type="entry name" value="Cu2_monoox_C"/>
    <property type="match status" value="1"/>
</dbReference>
<keyword evidence="3" id="KW-0325">Glycoprotein</keyword>
<dbReference type="SMART" id="SM00664">
    <property type="entry name" value="DoH"/>
    <property type="match status" value="1"/>
</dbReference>
<protein>
    <submittedName>
        <fullName evidence="9">MOXD1-like protein</fullName>
    </submittedName>
</protein>
<accession>A0ABY7GE61</accession>
<dbReference type="Gene3D" id="2.60.120.310">
    <property type="entry name" value="Copper type II, ascorbate-dependent monooxygenase, N-terminal domain"/>
    <property type="match status" value="1"/>
</dbReference>
<evidence type="ECO:0000256" key="1">
    <source>
        <dbReference type="ARBA" id="ARBA00010676"/>
    </source>
</evidence>
<evidence type="ECO:0000256" key="4">
    <source>
        <dbReference type="PROSITE-ProRule" id="PRU00059"/>
    </source>
</evidence>
<evidence type="ECO:0000256" key="5">
    <source>
        <dbReference type="SAM" id="SignalP"/>
    </source>
</evidence>
<evidence type="ECO:0000313" key="8">
    <source>
        <dbReference type="EMBL" id="WAR31724.1"/>
    </source>
</evidence>
<keyword evidence="10" id="KW-1185">Reference proteome</keyword>
<dbReference type="PROSITE" id="PS01180">
    <property type="entry name" value="CUB"/>
    <property type="match status" value="1"/>
</dbReference>
<dbReference type="InterPro" id="IPR036939">
    <property type="entry name" value="Cu2_ascorb_mOase_N_sf"/>
</dbReference>
<proteinExistence type="inferred from homology"/>